<comment type="caution">
    <text evidence="2">The sequence shown here is derived from an EMBL/GenBank/DDBJ whole genome shotgun (WGS) entry which is preliminary data.</text>
</comment>
<keyword evidence="3" id="KW-1185">Reference proteome</keyword>
<accession>A0ABU9NSL7</accession>
<feature type="signal peptide" evidence="1">
    <location>
        <begin position="1"/>
        <end position="20"/>
    </location>
</feature>
<gene>
    <name evidence="2" type="ORF">WFZ86_17310</name>
</gene>
<name>A0ABU9NSL7_9FLAO</name>
<evidence type="ECO:0000313" key="3">
    <source>
        <dbReference type="Proteomes" id="UP001468798"/>
    </source>
</evidence>
<evidence type="ECO:0000256" key="1">
    <source>
        <dbReference type="SAM" id="SignalP"/>
    </source>
</evidence>
<organism evidence="2 3">
    <name type="scientific">Flavobacterium polysaccharolyticum</name>
    <dbReference type="NCBI Taxonomy" id="3133148"/>
    <lineage>
        <taxon>Bacteria</taxon>
        <taxon>Pseudomonadati</taxon>
        <taxon>Bacteroidota</taxon>
        <taxon>Flavobacteriia</taxon>
        <taxon>Flavobacteriales</taxon>
        <taxon>Flavobacteriaceae</taxon>
        <taxon>Flavobacterium</taxon>
    </lineage>
</organism>
<dbReference type="Proteomes" id="UP001468798">
    <property type="component" value="Unassembled WGS sequence"/>
</dbReference>
<feature type="chain" id="PRO_5046788323" description="DUF3078 domain-containing protein" evidence="1">
    <location>
        <begin position="21"/>
        <end position="386"/>
    </location>
</feature>
<reference evidence="2 3" key="1">
    <citation type="submission" date="2024-03" db="EMBL/GenBank/DDBJ databases">
        <title>Two novel species of the genus Flavobacterium exhibiting potentially degradation of complex polysaccharides.</title>
        <authorList>
            <person name="Lian X."/>
        </authorList>
    </citation>
    <scope>NUCLEOTIDE SEQUENCE [LARGE SCALE GENOMIC DNA]</scope>
    <source>
        <strain evidence="2 3">N6</strain>
    </source>
</reference>
<evidence type="ECO:0008006" key="4">
    <source>
        <dbReference type="Google" id="ProtNLM"/>
    </source>
</evidence>
<keyword evidence="1" id="KW-0732">Signal</keyword>
<proteinExistence type="predicted"/>
<sequence>MNRKLLFFVLIVFSHFGLNAQSLTTVVSKDKLLQENKVIEKVDSLKKQPENWGLLLDFMALKIQKKDTSYLKWLNNFDLDLKTFQNKDSTKSALGFAYNLNIERAKITEKGHIKRGKSISLETKGNVSFNKEVNPYNFLNTKLAFNLFRIGGGVTVTTTPNDLVYYANLRRKLATYENSEAILNAPEWREMNEKFKLKNSWILKYDFNAGLESNQDFSKKQSTLGMRLGGTLKSWNKNSLASKLNILDYPFAAFRKLTQYKGTLHSGITLPTLLFGFDYVNPIKDTLRKKSDPNLKPFPRMHFEAGFRTVLTEISSQTLFFNSSFKYFKEINASNAIKNNSFDSFSYFTAAIASSSGVYVSYSNGKLPFDRRKEAVYEIGFKYQLD</sequence>
<dbReference type="RefSeq" id="WP_342693096.1">
    <property type="nucleotide sequence ID" value="NZ_JBCGDP010000022.1"/>
</dbReference>
<protein>
    <recommendedName>
        <fullName evidence="4">DUF3078 domain-containing protein</fullName>
    </recommendedName>
</protein>
<dbReference type="EMBL" id="JBCGDP010000022">
    <property type="protein sequence ID" value="MEM0578266.1"/>
    <property type="molecule type" value="Genomic_DNA"/>
</dbReference>
<evidence type="ECO:0000313" key="2">
    <source>
        <dbReference type="EMBL" id="MEM0578266.1"/>
    </source>
</evidence>